<evidence type="ECO:0000313" key="2">
    <source>
        <dbReference type="WBParaSite" id="Minc3s11847g45193"/>
    </source>
</evidence>
<proteinExistence type="predicted"/>
<evidence type="ECO:0000313" key="1">
    <source>
        <dbReference type="Proteomes" id="UP000887563"/>
    </source>
</evidence>
<protein>
    <submittedName>
        <fullName evidence="2">Candidate secreted effector</fullName>
    </submittedName>
</protein>
<keyword evidence="1" id="KW-1185">Reference proteome</keyword>
<dbReference type="Proteomes" id="UP000887563">
    <property type="component" value="Unplaced"/>
</dbReference>
<sequence length="59" mass="7115">MKRLVIRRDSERILTSKVSFKGRSKTITIINQFWIFKFKFVFNFNHHSSKVGNRKVNKT</sequence>
<accession>A0A914P543</accession>
<reference evidence="2" key="1">
    <citation type="submission" date="2022-11" db="UniProtKB">
        <authorList>
            <consortium name="WormBaseParasite"/>
        </authorList>
    </citation>
    <scope>IDENTIFICATION</scope>
</reference>
<organism evidence="1 2">
    <name type="scientific">Meloidogyne incognita</name>
    <name type="common">Southern root-knot nematode worm</name>
    <name type="synonym">Oxyuris incognita</name>
    <dbReference type="NCBI Taxonomy" id="6306"/>
    <lineage>
        <taxon>Eukaryota</taxon>
        <taxon>Metazoa</taxon>
        <taxon>Ecdysozoa</taxon>
        <taxon>Nematoda</taxon>
        <taxon>Chromadorea</taxon>
        <taxon>Rhabditida</taxon>
        <taxon>Tylenchina</taxon>
        <taxon>Tylenchomorpha</taxon>
        <taxon>Tylenchoidea</taxon>
        <taxon>Meloidogynidae</taxon>
        <taxon>Meloidogyninae</taxon>
        <taxon>Meloidogyne</taxon>
        <taxon>Meloidogyne incognita group</taxon>
    </lineage>
</organism>
<name>A0A914P543_MELIC</name>
<dbReference type="WBParaSite" id="Minc3s11847g45193">
    <property type="protein sequence ID" value="Minc3s11847g45193"/>
    <property type="gene ID" value="Minc3s11847g45193"/>
</dbReference>
<dbReference type="AlphaFoldDB" id="A0A914P543"/>